<dbReference type="OrthoDB" id="285219at2759"/>
<dbReference type="InterPro" id="IPR038922">
    <property type="entry name" value="HYPK_UBA"/>
</dbReference>
<dbReference type="GO" id="GO:0043066">
    <property type="term" value="P:negative regulation of apoptotic process"/>
    <property type="evidence" value="ECO:0007669"/>
    <property type="project" value="TreeGrafter"/>
</dbReference>
<comment type="caution">
    <text evidence="2">The sequence shown here is derived from an EMBL/GenBank/DDBJ whole genome shotgun (WGS) entry which is preliminary data.</text>
</comment>
<organism evidence="2 3">
    <name type="scientific">Meloidogyne graminicola</name>
    <dbReference type="NCBI Taxonomy" id="189291"/>
    <lineage>
        <taxon>Eukaryota</taxon>
        <taxon>Metazoa</taxon>
        <taxon>Ecdysozoa</taxon>
        <taxon>Nematoda</taxon>
        <taxon>Chromadorea</taxon>
        <taxon>Rhabditida</taxon>
        <taxon>Tylenchina</taxon>
        <taxon>Tylenchomorpha</taxon>
        <taxon>Tylenchoidea</taxon>
        <taxon>Meloidogynidae</taxon>
        <taxon>Meloidogyninae</taxon>
        <taxon>Meloidogyne</taxon>
    </lineage>
</organism>
<keyword evidence="3" id="KW-1185">Reference proteome</keyword>
<dbReference type="PANTHER" id="PTHR31184:SF2">
    <property type="entry name" value="HUNTINGTIN-INTERACTING PROTEIN K"/>
    <property type="match status" value="1"/>
</dbReference>
<dbReference type="GO" id="GO:0050821">
    <property type="term" value="P:protein stabilization"/>
    <property type="evidence" value="ECO:0007669"/>
    <property type="project" value="TreeGrafter"/>
</dbReference>
<sequence length="123" mass="13918">MSKNVNLTINNNHIEHDDDLENIKKVQKEDAQADKQAAADLEKVTDFVEDREAVSEISRESLGNLKMAQPEQKNFTIKREDIQLIIQELEVPRIVAETKLIQHEGDLKAAILDLIDCNSLLNG</sequence>
<proteinExistence type="predicted"/>
<evidence type="ECO:0000313" key="3">
    <source>
        <dbReference type="Proteomes" id="UP000605970"/>
    </source>
</evidence>
<evidence type="ECO:0000259" key="1">
    <source>
        <dbReference type="Pfam" id="PF19026"/>
    </source>
</evidence>
<dbReference type="Gene3D" id="1.10.8.10">
    <property type="entry name" value="DNA helicase RuvA subunit, C-terminal domain"/>
    <property type="match status" value="1"/>
</dbReference>
<protein>
    <recommendedName>
        <fullName evidence="1">Nascent polypeptide-associated complex subunit alpha-like UBA domain-containing protein</fullName>
    </recommendedName>
</protein>
<dbReference type="InterPro" id="IPR052617">
    <property type="entry name" value="Huntingtin-int_K"/>
</dbReference>
<feature type="domain" description="Nascent polypeptide-associated complex subunit alpha-like UBA" evidence="1">
    <location>
        <begin position="76"/>
        <end position="115"/>
    </location>
</feature>
<accession>A0A8S9ZFL4</accession>
<evidence type="ECO:0000313" key="2">
    <source>
        <dbReference type="EMBL" id="KAF7632105.1"/>
    </source>
</evidence>
<dbReference type="InterPro" id="IPR044034">
    <property type="entry name" value="NAC-like_UBA"/>
</dbReference>
<reference evidence="2" key="1">
    <citation type="journal article" date="2020" name="Ecol. Evol.">
        <title>Genome structure and content of the rice root-knot nematode (Meloidogyne graminicola).</title>
        <authorList>
            <person name="Phan N.T."/>
            <person name="Danchin E.G.J."/>
            <person name="Klopp C."/>
            <person name="Perfus-Barbeoch L."/>
            <person name="Kozlowski D.K."/>
            <person name="Koutsovoulos G.D."/>
            <person name="Lopez-Roques C."/>
            <person name="Bouchez O."/>
            <person name="Zahm M."/>
            <person name="Besnard G."/>
            <person name="Bellafiore S."/>
        </authorList>
    </citation>
    <scope>NUCLEOTIDE SEQUENCE</scope>
    <source>
        <strain evidence="2">VN-18</strain>
    </source>
</reference>
<dbReference type="AlphaFoldDB" id="A0A8S9ZFL4"/>
<dbReference type="PANTHER" id="PTHR31184">
    <property type="entry name" value="HUNTINGTIN-INTERACTING PROTEIN K FAMILY MEMBER"/>
    <property type="match status" value="1"/>
</dbReference>
<dbReference type="Pfam" id="PF19026">
    <property type="entry name" value="UBA_HYPK"/>
    <property type="match status" value="1"/>
</dbReference>
<gene>
    <name evidence="2" type="ORF">Mgra_00008481</name>
</gene>
<dbReference type="Proteomes" id="UP000605970">
    <property type="component" value="Unassembled WGS sequence"/>
</dbReference>
<dbReference type="EMBL" id="JABEBT010000112">
    <property type="protein sequence ID" value="KAF7632105.1"/>
    <property type="molecule type" value="Genomic_DNA"/>
</dbReference>
<name>A0A8S9ZFL4_9BILA</name>
<dbReference type="CDD" id="cd14361">
    <property type="entry name" value="UBA_HYPK"/>
    <property type="match status" value="1"/>
</dbReference>